<dbReference type="InterPro" id="IPR004839">
    <property type="entry name" value="Aminotransferase_I/II_large"/>
</dbReference>
<dbReference type="Gene3D" id="3.40.640.10">
    <property type="entry name" value="Type I PLP-dependent aspartate aminotransferase-like (Major domain)"/>
    <property type="match status" value="1"/>
</dbReference>
<dbReference type="InterPro" id="IPR015422">
    <property type="entry name" value="PyrdxlP-dep_Trfase_small"/>
</dbReference>
<organism evidence="6 7">
    <name type="scientific">Nitrosotalea sinensis</name>
    <dbReference type="NCBI Taxonomy" id="1499975"/>
    <lineage>
        <taxon>Archaea</taxon>
        <taxon>Nitrososphaerota</taxon>
        <taxon>Nitrososphaeria</taxon>
        <taxon>Nitrosotaleales</taxon>
        <taxon>Nitrosotaleaceae</taxon>
        <taxon>Nitrosotalea</taxon>
    </lineage>
</organism>
<dbReference type="Gene3D" id="3.90.1150.10">
    <property type="entry name" value="Aspartate Aminotransferase, domain 1"/>
    <property type="match status" value="1"/>
</dbReference>
<evidence type="ECO:0000256" key="4">
    <source>
        <dbReference type="ARBA" id="ARBA00022898"/>
    </source>
</evidence>
<dbReference type="RefSeq" id="WP_101010502.1">
    <property type="nucleotide sequence ID" value="NZ_FRFC01000004.1"/>
</dbReference>
<comment type="similarity">
    <text evidence="2">Belongs to the class-II pyridoxal-phosphate-dependent aminotransferase family. BioF subfamily.</text>
</comment>
<keyword evidence="4" id="KW-0663">Pyridoxal phosphate</keyword>
<dbReference type="EC" id="2.3.1.47" evidence="6"/>
<dbReference type="OrthoDB" id="9071at2157"/>
<dbReference type="SUPFAM" id="SSF53383">
    <property type="entry name" value="PLP-dependent transferases"/>
    <property type="match status" value="1"/>
</dbReference>
<keyword evidence="7" id="KW-1185">Reference proteome</keyword>
<dbReference type="GO" id="GO:0030170">
    <property type="term" value="F:pyridoxal phosphate binding"/>
    <property type="evidence" value="ECO:0007669"/>
    <property type="project" value="InterPro"/>
</dbReference>
<dbReference type="PANTHER" id="PTHR13693">
    <property type="entry name" value="CLASS II AMINOTRANSFERASE/8-AMINO-7-OXONONANOATE SYNTHASE"/>
    <property type="match status" value="1"/>
</dbReference>
<evidence type="ECO:0000256" key="2">
    <source>
        <dbReference type="ARBA" id="ARBA00010008"/>
    </source>
</evidence>
<evidence type="ECO:0000259" key="5">
    <source>
        <dbReference type="Pfam" id="PF00155"/>
    </source>
</evidence>
<dbReference type="InterPro" id="IPR050087">
    <property type="entry name" value="AON_synthase_class-II"/>
</dbReference>
<proteinExistence type="inferred from homology"/>
<accession>A0A2H1EHV3</accession>
<dbReference type="InterPro" id="IPR015424">
    <property type="entry name" value="PyrdxlP-dep_Trfase"/>
</dbReference>
<sequence length="375" mass="42119">MKPKTSFIKEKLKNIKENNLYRTLVYNKVAGPYITINGRKHINLSSNDYLGLGFKPVVSQIQSSSRLIAGNDISFKKLENVLAHHKSKEAALVFPTGYMANLGIIPALAQKNDLIVSDELNHASIIDACRLSPAKKTIYEHNNITDLEKKLKNKAKHKFVITEGIFSMNGDFAKLDDIAKICRENNAFLLLDDAHGDFVVGRDGKGSADQFRVTKNVDVYISSLSKALGAFGGYIAANKEIIELAINTSRSFIYTSALPGFLADLALKRIQTNREKNRLGLWEKTRLFTSGLKSIGYNIESQSHIIPIITKDEKKTLEFAKYLRENRIFAHPIRYPTVSQGEARIRISITDWLTKDMILQSLDTLEKAGKKFQVI</sequence>
<evidence type="ECO:0000313" key="7">
    <source>
        <dbReference type="Proteomes" id="UP000232412"/>
    </source>
</evidence>
<protein>
    <submittedName>
        <fullName evidence="6">8-amino-7-oxononanoate synthase</fullName>
        <ecNumber evidence="6">2.3.1.47</ecNumber>
    </submittedName>
</protein>
<comment type="cofactor">
    <cofactor evidence="1">
        <name>pyridoxal 5'-phosphate</name>
        <dbReference type="ChEBI" id="CHEBI:597326"/>
    </cofactor>
</comment>
<dbReference type="Pfam" id="PF00155">
    <property type="entry name" value="Aminotran_1_2"/>
    <property type="match status" value="1"/>
</dbReference>
<dbReference type="Proteomes" id="UP000232412">
    <property type="component" value="Unassembled WGS sequence"/>
</dbReference>
<evidence type="ECO:0000256" key="1">
    <source>
        <dbReference type="ARBA" id="ARBA00001933"/>
    </source>
</evidence>
<dbReference type="GO" id="GO:0008710">
    <property type="term" value="F:8-amino-7-oxononanoate synthase activity"/>
    <property type="evidence" value="ECO:0007669"/>
    <property type="project" value="UniProtKB-EC"/>
</dbReference>
<dbReference type="InterPro" id="IPR015421">
    <property type="entry name" value="PyrdxlP-dep_Trfase_major"/>
</dbReference>
<keyword evidence="3 6" id="KW-0808">Transferase</keyword>
<name>A0A2H1EHV3_9ARCH</name>
<evidence type="ECO:0000256" key="3">
    <source>
        <dbReference type="ARBA" id="ARBA00022679"/>
    </source>
</evidence>
<reference evidence="7" key="1">
    <citation type="submission" date="2016-12" db="EMBL/GenBank/DDBJ databases">
        <authorList>
            <person name="Herbold C."/>
        </authorList>
    </citation>
    <scope>NUCLEOTIDE SEQUENCE [LARGE SCALE GENOMIC DNA]</scope>
</reference>
<feature type="domain" description="Aminotransferase class I/classII large" evidence="5">
    <location>
        <begin position="40"/>
        <end position="349"/>
    </location>
</feature>
<dbReference type="EMBL" id="FRFC01000004">
    <property type="protein sequence ID" value="SHO46794.1"/>
    <property type="molecule type" value="Genomic_DNA"/>
</dbReference>
<evidence type="ECO:0000313" key="6">
    <source>
        <dbReference type="EMBL" id="SHO46794.1"/>
    </source>
</evidence>
<keyword evidence="6" id="KW-0012">Acyltransferase</keyword>
<dbReference type="AlphaFoldDB" id="A0A2H1EHV3"/>
<gene>
    <name evidence="6" type="ORF">NSIN_30262</name>
</gene>
<dbReference type="PANTHER" id="PTHR13693:SF77">
    <property type="entry name" value="8-AMINO-7-OXONONANOATE SYNTHASE"/>
    <property type="match status" value="1"/>
</dbReference>